<dbReference type="AlphaFoldDB" id="A0A941EQ79"/>
<dbReference type="EMBL" id="JAGSOG010000092">
    <property type="protein sequence ID" value="MBR7835366.1"/>
    <property type="molecule type" value="Genomic_DNA"/>
</dbReference>
<evidence type="ECO:0000313" key="2">
    <source>
        <dbReference type="Proteomes" id="UP000675781"/>
    </source>
</evidence>
<accession>A0A941EQ79</accession>
<keyword evidence="2" id="KW-1185">Reference proteome</keyword>
<reference evidence="1" key="1">
    <citation type="submission" date="2021-04" db="EMBL/GenBank/DDBJ databases">
        <title>Genome based classification of Actinospica acidithermotolerans sp. nov., an actinobacterium isolated from an Indonesian hot spring.</title>
        <authorList>
            <person name="Kusuma A.B."/>
            <person name="Putra K.E."/>
            <person name="Nafisah S."/>
            <person name="Loh J."/>
            <person name="Nouioui I."/>
            <person name="Goodfellow M."/>
        </authorList>
    </citation>
    <scope>NUCLEOTIDE SEQUENCE</scope>
    <source>
        <strain evidence="1">CSCA 57</strain>
    </source>
</reference>
<sequence>MDDVDNVDILAPNAVLVGGPEPIGGRQVRVEQDATEVRASAGDGSGMHAWTRTGRMEPRRGGGWLRVYVYVGAAGQPSAL</sequence>
<gene>
    <name evidence="1" type="ORF">KDL01_18980</name>
</gene>
<protein>
    <submittedName>
        <fullName evidence="1">Uncharacterized protein</fullName>
    </submittedName>
</protein>
<dbReference type="Proteomes" id="UP000675781">
    <property type="component" value="Unassembled WGS sequence"/>
</dbReference>
<proteinExistence type="predicted"/>
<name>A0A941EQ79_9ACTN</name>
<comment type="caution">
    <text evidence="1">The sequence shown here is derived from an EMBL/GenBank/DDBJ whole genome shotgun (WGS) entry which is preliminary data.</text>
</comment>
<evidence type="ECO:0000313" key="1">
    <source>
        <dbReference type="EMBL" id="MBR7835366.1"/>
    </source>
</evidence>
<dbReference type="RefSeq" id="WP_212529860.1">
    <property type="nucleotide sequence ID" value="NZ_JAGSOG010000092.1"/>
</dbReference>
<organism evidence="1 2">
    <name type="scientific">Actinospica durhamensis</name>
    <dbReference type="NCBI Taxonomy" id="1508375"/>
    <lineage>
        <taxon>Bacteria</taxon>
        <taxon>Bacillati</taxon>
        <taxon>Actinomycetota</taxon>
        <taxon>Actinomycetes</taxon>
        <taxon>Catenulisporales</taxon>
        <taxon>Actinospicaceae</taxon>
        <taxon>Actinospica</taxon>
    </lineage>
</organism>